<dbReference type="AlphaFoldDB" id="A0A7C3WIA5"/>
<name>A0A7C3WIA5_9BACT</name>
<gene>
    <name evidence="1" type="ORF">ENV62_08150</name>
</gene>
<accession>A0A7C3WIA5</accession>
<dbReference type="EMBL" id="DTHB01000050">
    <property type="protein sequence ID" value="HGB15188.1"/>
    <property type="molecule type" value="Genomic_DNA"/>
</dbReference>
<evidence type="ECO:0000313" key="1">
    <source>
        <dbReference type="EMBL" id="HGB15188.1"/>
    </source>
</evidence>
<reference evidence="1" key="1">
    <citation type="journal article" date="2020" name="mSystems">
        <title>Genome- and Community-Level Interaction Insights into Carbon Utilization and Element Cycling Functions of Hydrothermarchaeota in Hydrothermal Sediment.</title>
        <authorList>
            <person name="Zhou Z."/>
            <person name="Liu Y."/>
            <person name="Xu W."/>
            <person name="Pan J."/>
            <person name="Luo Z.H."/>
            <person name="Li M."/>
        </authorList>
    </citation>
    <scope>NUCLEOTIDE SEQUENCE [LARGE SCALE GENOMIC DNA]</scope>
    <source>
        <strain evidence="1">SpSt-776</strain>
    </source>
</reference>
<sequence length="115" mass="12238">MGWFGGYVLQTDSGVPGNYELVTVGDSSTYLSRGKINPTSGPYAGMTAQAVLISLEGGSIRFRLDTPVNGPPSMTVGHLMVGGDTLLISGCQAISQFRAIRQEAVNTLLQVTYFY</sequence>
<organism evidence="1">
    <name type="scientific">Desulfobacca acetoxidans</name>
    <dbReference type="NCBI Taxonomy" id="60893"/>
    <lineage>
        <taxon>Bacteria</taxon>
        <taxon>Pseudomonadati</taxon>
        <taxon>Thermodesulfobacteriota</taxon>
        <taxon>Desulfobaccia</taxon>
        <taxon>Desulfobaccales</taxon>
        <taxon>Desulfobaccaceae</taxon>
        <taxon>Desulfobacca</taxon>
    </lineage>
</organism>
<proteinExistence type="predicted"/>
<comment type="caution">
    <text evidence="1">The sequence shown here is derived from an EMBL/GenBank/DDBJ whole genome shotgun (WGS) entry which is preliminary data.</text>
</comment>
<protein>
    <submittedName>
        <fullName evidence="1">Uncharacterized protein</fullName>
    </submittedName>
</protein>